<sequence length="114" mass="13026">MENDYCEDSGKLRMFEASKCTEKAVKSVVEILDNFTMNREKSLKYTIFIALISQNLNLCINFQLYSITQNYSFSKRADVLPLTTPIAVTVIVKSFDRQCKPTVEHTNFLLSSIA</sequence>
<name>A0A915JY50_ROMCU</name>
<protein>
    <submittedName>
        <fullName evidence="2">Uncharacterized protein</fullName>
    </submittedName>
</protein>
<evidence type="ECO:0000313" key="2">
    <source>
        <dbReference type="WBParaSite" id="nRc.2.0.1.t31381-RA"/>
    </source>
</evidence>
<proteinExistence type="predicted"/>
<dbReference type="Proteomes" id="UP000887565">
    <property type="component" value="Unplaced"/>
</dbReference>
<dbReference type="AlphaFoldDB" id="A0A915JY50"/>
<accession>A0A915JY50</accession>
<keyword evidence="1" id="KW-1185">Reference proteome</keyword>
<dbReference type="WBParaSite" id="nRc.2.0.1.t31381-RA">
    <property type="protein sequence ID" value="nRc.2.0.1.t31381-RA"/>
    <property type="gene ID" value="nRc.2.0.1.g31381"/>
</dbReference>
<organism evidence="1 2">
    <name type="scientific">Romanomermis culicivorax</name>
    <name type="common">Nematode worm</name>
    <dbReference type="NCBI Taxonomy" id="13658"/>
    <lineage>
        <taxon>Eukaryota</taxon>
        <taxon>Metazoa</taxon>
        <taxon>Ecdysozoa</taxon>
        <taxon>Nematoda</taxon>
        <taxon>Enoplea</taxon>
        <taxon>Dorylaimia</taxon>
        <taxon>Mermithida</taxon>
        <taxon>Mermithoidea</taxon>
        <taxon>Mermithidae</taxon>
        <taxon>Romanomermis</taxon>
    </lineage>
</organism>
<reference evidence="2" key="1">
    <citation type="submission" date="2022-11" db="UniProtKB">
        <authorList>
            <consortium name="WormBaseParasite"/>
        </authorList>
    </citation>
    <scope>IDENTIFICATION</scope>
</reference>
<evidence type="ECO:0000313" key="1">
    <source>
        <dbReference type="Proteomes" id="UP000887565"/>
    </source>
</evidence>